<evidence type="ECO:0008006" key="3">
    <source>
        <dbReference type="Google" id="ProtNLM"/>
    </source>
</evidence>
<dbReference type="EMBL" id="FSQW01000001">
    <property type="protein sequence ID" value="SIN59722.1"/>
    <property type="molecule type" value="Genomic_DNA"/>
</dbReference>
<accession>A0A1N6CMK3</accession>
<gene>
    <name evidence="1" type="ORF">SAMN02745824_0257</name>
</gene>
<organism evidence="1 2">
    <name type="scientific">Parasphingorhabdus marina DSM 22363</name>
    <dbReference type="NCBI Taxonomy" id="1123272"/>
    <lineage>
        <taxon>Bacteria</taxon>
        <taxon>Pseudomonadati</taxon>
        <taxon>Pseudomonadota</taxon>
        <taxon>Alphaproteobacteria</taxon>
        <taxon>Sphingomonadales</taxon>
        <taxon>Sphingomonadaceae</taxon>
        <taxon>Parasphingorhabdus</taxon>
    </lineage>
</organism>
<proteinExistence type="predicted"/>
<reference evidence="2" key="1">
    <citation type="submission" date="2016-11" db="EMBL/GenBank/DDBJ databases">
        <authorList>
            <person name="Varghese N."/>
            <person name="Submissions S."/>
        </authorList>
    </citation>
    <scope>NUCLEOTIDE SEQUENCE [LARGE SCALE GENOMIC DNA]</scope>
    <source>
        <strain evidence="2">DSM 22363</strain>
    </source>
</reference>
<dbReference type="STRING" id="1123272.SAMN02745824_0257"/>
<dbReference type="AlphaFoldDB" id="A0A1N6CMK3"/>
<name>A0A1N6CMK3_9SPHN</name>
<protein>
    <recommendedName>
        <fullName evidence="3">Nitroreductase family protein</fullName>
    </recommendedName>
</protein>
<dbReference type="GO" id="GO:0016491">
    <property type="term" value="F:oxidoreductase activity"/>
    <property type="evidence" value="ECO:0007669"/>
    <property type="project" value="InterPro"/>
</dbReference>
<dbReference type="RefSeq" id="WP_074203356.1">
    <property type="nucleotide sequence ID" value="NZ_FSQW01000001.1"/>
</dbReference>
<dbReference type="OrthoDB" id="8156917at2"/>
<sequence>MRELLISLVEEALLAPSVHNVQPARWRLETDGVTLFEDKSRRLAIGDPGCNDAGISLGAAAEGFRLAASAKGWTVQAHQTQPENVPNPLRVVARYKLEQKDEPDPLSALVHARQSWRRKFVTPTKDDRYAAQKLSAPDAIIASDPEELRNLARRYDHSSYKFVNDDDFRSELLGWMRISRRHPDWSRDGLNADAMALGGIEKLGAALILGPAFRLCHRLGLAPALLKEEAKFKNAAAVILFHRPRDEDPFESGIQFYRLWLSIEAAGFGATVLAALADDLEASRAIMRDYGIAESRRLVSSFRIGRRGEEPTPVRARLPLEDVLV</sequence>
<dbReference type="SUPFAM" id="SSF55469">
    <property type="entry name" value="FMN-dependent nitroreductase-like"/>
    <property type="match status" value="1"/>
</dbReference>
<dbReference type="Gene3D" id="3.40.109.10">
    <property type="entry name" value="NADH Oxidase"/>
    <property type="match status" value="1"/>
</dbReference>
<keyword evidence="2" id="KW-1185">Reference proteome</keyword>
<dbReference type="Proteomes" id="UP000185192">
    <property type="component" value="Unassembled WGS sequence"/>
</dbReference>
<evidence type="ECO:0000313" key="2">
    <source>
        <dbReference type="Proteomes" id="UP000185192"/>
    </source>
</evidence>
<dbReference type="InterPro" id="IPR000415">
    <property type="entry name" value="Nitroreductase-like"/>
</dbReference>
<evidence type="ECO:0000313" key="1">
    <source>
        <dbReference type="EMBL" id="SIN59722.1"/>
    </source>
</evidence>